<evidence type="ECO:0000256" key="2">
    <source>
        <dbReference type="ARBA" id="ARBA00022763"/>
    </source>
</evidence>
<evidence type="ECO:0000313" key="6">
    <source>
        <dbReference type="Proteomes" id="UP000299102"/>
    </source>
</evidence>
<evidence type="ECO:0000259" key="4">
    <source>
        <dbReference type="PROSITE" id="PS50172"/>
    </source>
</evidence>
<dbReference type="GO" id="GO:0005634">
    <property type="term" value="C:nucleus"/>
    <property type="evidence" value="ECO:0007669"/>
    <property type="project" value="UniProtKB-SubCell"/>
</dbReference>
<dbReference type="CDD" id="cd17724">
    <property type="entry name" value="BRCT_p53bp1_rpt2"/>
    <property type="match status" value="1"/>
</dbReference>
<dbReference type="OrthoDB" id="129353at2759"/>
<dbReference type="GO" id="GO:0042393">
    <property type="term" value="F:histone binding"/>
    <property type="evidence" value="ECO:0007669"/>
    <property type="project" value="TreeGrafter"/>
</dbReference>
<dbReference type="CDD" id="cd17745">
    <property type="entry name" value="BRCT_p53bp1_rpt1"/>
    <property type="match status" value="1"/>
</dbReference>
<sequence length="234" mass="26637">MESRHYSSEEDGETSSAAAATDCEELVFSDRPFNKERLREQLEAGGGIVYSHFDDVPKNKYSVCKLIAPRPCVTTKYIQSLVVDIRALSHPWVIMCCSKNELVDPDSYVLPAGFSIQKERYVNWVPHTGKRNTTIFKDKLILFNGDPEIFIKFWDRICTLAGANTRTVNEEELNMTGALALVTDWECPHEIQNKANQENIPLVSTTWIIQCLIEGKILPPTSHDKFSFMYTEPE</sequence>
<dbReference type="PANTHER" id="PTHR15321:SF3">
    <property type="entry name" value="TP53-BINDING PROTEIN 1"/>
    <property type="match status" value="1"/>
</dbReference>
<keyword evidence="3" id="KW-0539">Nucleus</keyword>
<dbReference type="InterPro" id="IPR001357">
    <property type="entry name" value="BRCT_dom"/>
</dbReference>
<keyword evidence="6" id="KW-1185">Reference proteome</keyword>
<protein>
    <submittedName>
        <fullName evidence="5">TP53-binding protein 1</fullName>
    </submittedName>
</protein>
<dbReference type="Proteomes" id="UP000299102">
    <property type="component" value="Unassembled WGS sequence"/>
</dbReference>
<dbReference type="STRING" id="151549.A0A4C1U6D9"/>
<dbReference type="PROSITE" id="PS50172">
    <property type="entry name" value="BRCT"/>
    <property type="match status" value="2"/>
</dbReference>
<comment type="caution">
    <text evidence="5">The sequence shown here is derived from an EMBL/GenBank/DDBJ whole genome shotgun (WGS) entry which is preliminary data.</text>
</comment>
<dbReference type="EMBL" id="BGZK01000133">
    <property type="protein sequence ID" value="GBP21881.1"/>
    <property type="molecule type" value="Genomic_DNA"/>
</dbReference>
<evidence type="ECO:0000313" key="5">
    <source>
        <dbReference type="EMBL" id="GBP21881.1"/>
    </source>
</evidence>
<dbReference type="GO" id="GO:0000077">
    <property type="term" value="P:DNA damage checkpoint signaling"/>
    <property type="evidence" value="ECO:0007669"/>
    <property type="project" value="TreeGrafter"/>
</dbReference>
<organism evidence="5 6">
    <name type="scientific">Eumeta variegata</name>
    <name type="common">Bagworm moth</name>
    <name type="synonym">Eumeta japonica</name>
    <dbReference type="NCBI Taxonomy" id="151549"/>
    <lineage>
        <taxon>Eukaryota</taxon>
        <taxon>Metazoa</taxon>
        <taxon>Ecdysozoa</taxon>
        <taxon>Arthropoda</taxon>
        <taxon>Hexapoda</taxon>
        <taxon>Insecta</taxon>
        <taxon>Pterygota</taxon>
        <taxon>Neoptera</taxon>
        <taxon>Endopterygota</taxon>
        <taxon>Lepidoptera</taxon>
        <taxon>Glossata</taxon>
        <taxon>Ditrysia</taxon>
        <taxon>Tineoidea</taxon>
        <taxon>Psychidae</taxon>
        <taxon>Oiketicinae</taxon>
        <taxon>Eumeta</taxon>
    </lineage>
</organism>
<reference evidence="5 6" key="1">
    <citation type="journal article" date="2019" name="Commun. Biol.">
        <title>The bagworm genome reveals a unique fibroin gene that provides high tensile strength.</title>
        <authorList>
            <person name="Kono N."/>
            <person name="Nakamura H."/>
            <person name="Ohtoshi R."/>
            <person name="Tomita M."/>
            <person name="Numata K."/>
            <person name="Arakawa K."/>
        </authorList>
    </citation>
    <scope>NUCLEOTIDE SEQUENCE [LARGE SCALE GENOMIC DNA]</scope>
</reference>
<dbReference type="InterPro" id="IPR047250">
    <property type="entry name" value="BRCT_p53bp1-like_rpt2"/>
</dbReference>
<dbReference type="SUPFAM" id="SSF52113">
    <property type="entry name" value="BRCT domain"/>
    <property type="match status" value="2"/>
</dbReference>
<dbReference type="GO" id="GO:0045944">
    <property type="term" value="P:positive regulation of transcription by RNA polymerase II"/>
    <property type="evidence" value="ECO:0007669"/>
    <property type="project" value="TreeGrafter"/>
</dbReference>
<dbReference type="PANTHER" id="PTHR15321">
    <property type="entry name" value="TUMOR SUPPRESSOR P53-BINDING PROTEIN 1"/>
    <property type="match status" value="1"/>
</dbReference>
<evidence type="ECO:0000256" key="1">
    <source>
        <dbReference type="ARBA" id="ARBA00004123"/>
    </source>
</evidence>
<dbReference type="InterPro" id="IPR047249">
    <property type="entry name" value="BRCT_p53bp1-like_rpt1"/>
</dbReference>
<comment type="subcellular location">
    <subcellularLocation>
        <location evidence="1">Nucleus</location>
    </subcellularLocation>
</comment>
<name>A0A4C1U6D9_EUMVA</name>
<feature type="domain" description="BRCT" evidence="4">
    <location>
        <begin position="23"/>
        <end position="110"/>
    </location>
</feature>
<dbReference type="InterPro" id="IPR047252">
    <property type="entry name" value="TP53BP1-like"/>
</dbReference>
<proteinExistence type="predicted"/>
<keyword evidence="2" id="KW-0227">DNA damage</keyword>
<gene>
    <name evidence="5" type="primary">TP53BP1</name>
    <name evidence="5" type="ORF">EVAR_6853_1</name>
</gene>
<feature type="domain" description="BRCT" evidence="4">
    <location>
        <begin position="199"/>
        <end position="225"/>
    </location>
</feature>
<dbReference type="Gene3D" id="3.40.50.10190">
    <property type="entry name" value="BRCT domain"/>
    <property type="match status" value="2"/>
</dbReference>
<accession>A0A4C1U6D9</accession>
<dbReference type="Pfam" id="PF18428">
    <property type="entry name" value="BRCT_3"/>
    <property type="match status" value="1"/>
</dbReference>
<evidence type="ECO:0000256" key="3">
    <source>
        <dbReference type="ARBA" id="ARBA00023242"/>
    </source>
</evidence>
<dbReference type="AlphaFoldDB" id="A0A4C1U6D9"/>
<dbReference type="InterPro" id="IPR036420">
    <property type="entry name" value="BRCT_dom_sf"/>
</dbReference>